<reference evidence="2 3" key="1">
    <citation type="submission" date="2019-04" db="EMBL/GenBank/DDBJ databases">
        <title>Lysinibacillus genome sequencing.</title>
        <authorList>
            <person name="Dunlap C."/>
        </authorList>
    </citation>
    <scope>NUCLEOTIDE SEQUENCE [LARGE SCALE GENOMIC DNA]</scope>
    <source>
        <strain evidence="2 3">NBRC 109424</strain>
    </source>
</reference>
<comment type="caution">
    <text evidence="2">The sequence shown here is derived from an EMBL/GenBank/DDBJ whole genome shotgun (WGS) entry which is preliminary data.</text>
</comment>
<evidence type="ECO:0000313" key="3">
    <source>
        <dbReference type="Proteomes" id="UP000308539"/>
    </source>
</evidence>
<keyword evidence="3" id="KW-1185">Reference proteome</keyword>
<protein>
    <submittedName>
        <fullName evidence="2">Organic solvent tolerance protein OstA</fullName>
    </submittedName>
</protein>
<sequence>MKKLLNQKEQWYADTAEEAEEIVAEAKESEGLIKHAISEKHNKYGTYHLVDLQFSYNTPRELMEDEAAKKEREKEPDGPQHDGVEVLVDKDGTVSVNNKEDEE</sequence>
<feature type="compositionally biased region" description="Basic and acidic residues" evidence="1">
    <location>
        <begin position="66"/>
        <end position="92"/>
    </location>
</feature>
<accession>A0ABY2TBC5</accession>
<dbReference type="Proteomes" id="UP000308539">
    <property type="component" value="Unassembled WGS sequence"/>
</dbReference>
<dbReference type="RefSeq" id="WP_025218446.1">
    <property type="nucleotide sequence ID" value="NZ_CP006837.1"/>
</dbReference>
<proteinExistence type="predicted"/>
<evidence type="ECO:0000313" key="2">
    <source>
        <dbReference type="EMBL" id="TKI63038.1"/>
    </source>
</evidence>
<organism evidence="2 3">
    <name type="scientific">Lysinibacillus varians</name>
    <dbReference type="NCBI Taxonomy" id="1145276"/>
    <lineage>
        <taxon>Bacteria</taxon>
        <taxon>Bacillati</taxon>
        <taxon>Bacillota</taxon>
        <taxon>Bacilli</taxon>
        <taxon>Bacillales</taxon>
        <taxon>Bacillaceae</taxon>
        <taxon>Lysinibacillus</taxon>
    </lineage>
</organism>
<gene>
    <name evidence="2" type="ORF">FC752_12090</name>
</gene>
<name>A0ABY2TBC5_9BACI</name>
<feature type="region of interest" description="Disordered" evidence="1">
    <location>
        <begin position="65"/>
        <end position="103"/>
    </location>
</feature>
<dbReference type="EMBL" id="SZPV01000023">
    <property type="protein sequence ID" value="TKI63038.1"/>
    <property type="molecule type" value="Genomic_DNA"/>
</dbReference>
<evidence type="ECO:0000256" key="1">
    <source>
        <dbReference type="SAM" id="MobiDB-lite"/>
    </source>
</evidence>